<proteinExistence type="predicted"/>
<feature type="transmembrane region" description="Helical" evidence="1">
    <location>
        <begin position="137"/>
        <end position="155"/>
    </location>
</feature>
<accession>A0A4R6FMJ0</accession>
<evidence type="ECO:0000313" key="3">
    <source>
        <dbReference type="EMBL" id="TDN82210.1"/>
    </source>
</evidence>
<evidence type="ECO:0000259" key="2">
    <source>
        <dbReference type="Pfam" id="PF07238"/>
    </source>
</evidence>
<keyword evidence="4" id="KW-1185">Reference proteome</keyword>
<gene>
    <name evidence="3" type="ORF">EV664_10616</name>
</gene>
<protein>
    <submittedName>
        <fullName evidence="3">PilZ domain-containing protein</fullName>
    </submittedName>
</protein>
<dbReference type="RefSeq" id="WP_162848820.1">
    <property type="nucleotide sequence ID" value="NZ_BMLU01000006.1"/>
</dbReference>
<dbReference type="Proteomes" id="UP000295493">
    <property type="component" value="Unassembled WGS sequence"/>
</dbReference>
<comment type="caution">
    <text evidence="3">The sequence shown here is derived from an EMBL/GenBank/DDBJ whole genome shotgun (WGS) entry which is preliminary data.</text>
</comment>
<feature type="domain" description="PilZ" evidence="2">
    <location>
        <begin position="13"/>
        <end position="93"/>
    </location>
</feature>
<dbReference type="GO" id="GO:0035438">
    <property type="term" value="F:cyclic-di-GMP binding"/>
    <property type="evidence" value="ECO:0007669"/>
    <property type="project" value="InterPro"/>
</dbReference>
<evidence type="ECO:0000256" key="1">
    <source>
        <dbReference type="SAM" id="Phobius"/>
    </source>
</evidence>
<keyword evidence="1" id="KW-0472">Membrane</keyword>
<dbReference type="InterPro" id="IPR009875">
    <property type="entry name" value="PilZ_domain"/>
</dbReference>
<keyword evidence="1" id="KW-1133">Transmembrane helix</keyword>
<dbReference type="Pfam" id="PF07238">
    <property type="entry name" value="PilZ"/>
    <property type="match status" value="1"/>
</dbReference>
<evidence type="ECO:0000313" key="4">
    <source>
        <dbReference type="Proteomes" id="UP000295493"/>
    </source>
</evidence>
<organism evidence="3 4">
    <name type="scientific">Stakelama pacifica</name>
    <dbReference type="NCBI Taxonomy" id="517720"/>
    <lineage>
        <taxon>Bacteria</taxon>
        <taxon>Pseudomonadati</taxon>
        <taxon>Pseudomonadota</taxon>
        <taxon>Alphaproteobacteria</taxon>
        <taxon>Sphingomonadales</taxon>
        <taxon>Sphingomonadaceae</taxon>
        <taxon>Stakelama</taxon>
    </lineage>
</organism>
<sequence length="158" mass="17047">MAVEALIFRDFDRAPRKPIDSDATIRDGEGYPVQLALVDLSETGFLMESDVALSVGESFSIGIPGVAMHGATVRRVDGNRYGCEFLYPLTAEELAIAGRETVIAWPGSDPANGIAADEDLSEAGATFYERYSRPVRIAIYIGGLVLSWAAVFAIARLF</sequence>
<dbReference type="SUPFAM" id="SSF141371">
    <property type="entry name" value="PilZ domain-like"/>
    <property type="match status" value="1"/>
</dbReference>
<reference evidence="3 4" key="1">
    <citation type="submission" date="2019-03" db="EMBL/GenBank/DDBJ databases">
        <title>Genomic Encyclopedia of Type Strains, Phase IV (KMG-IV): sequencing the most valuable type-strain genomes for metagenomic binning, comparative biology and taxonomic classification.</title>
        <authorList>
            <person name="Goeker M."/>
        </authorList>
    </citation>
    <scope>NUCLEOTIDE SEQUENCE [LARGE SCALE GENOMIC DNA]</scope>
    <source>
        <strain evidence="3 4">DSM 25059</strain>
    </source>
</reference>
<name>A0A4R6FMJ0_9SPHN</name>
<dbReference type="EMBL" id="SNWD01000006">
    <property type="protein sequence ID" value="TDN82210.1"/>
    <property type="molecule type" value="Genomic_DNA"/>
</dbReference>
<dbReference type="AlphaFoldDB" id="A0A4R6FMJ0"/>
<keyword evidence="1" id="KW-0812">Transmembrane</keyword>